<dbReference type="AlphaFoldDB" id="R4JXS8"/>
<evidence type="ECO:0000313" key="2">
    <source>
        <dbReference type="EMBL" id="AGK95612.1"/>
    </source>
</evidence>
<accession>R4JXS8</accession>
<protein>
    <submittedName>
        <fullName evidence="2">Putative P-loop ATPase</fullName>
    </submittedName>
</protein>
<dbReference type="Proteomes" id="UP000013523">
    <property type="component" value="Chromosome"/>
</dbReference>
<dbReference type="PATRIC" id="fig|86416.3.peg.544"/>
<name>R4JXS8_CLOPA</name>
<dbReference type="HOGENOM" id="CLU_018385_1_0_9"/>
<feature type="domain" description="Virulence-associated protein E-like" evidence="1">
    <location>
        <begin position="480"/>
        <end position="696"/>
    </location>
</feature>
<dbReference type="Pfam" id="PF05272">
    <property type="entry name" value="VapE-like_dom"/>
    <property type="match status" value="1"/>
</dbReference>
<dbReference type="RefSeq" id="WP_015613938.1">
    <property type="nucleotide sequence ID" value="NC_021182.1"/>
</dbReference>
<keyword evidence="3" id="KW-1185">Reference proteome</keyword>
<dbReference type="KEGG" id="cpas:Clopa_0564"/>
<dbReference type="EMBL" id="CP003261">
    <property type="protein sequence ID" value="AGK95612.1"/>
    <property type="molecule type" value="Genomic_DNA"/>
</dbReference>
<dbReference type="InterPro" id="IPR007936">
    <property type="entry name" value="VapE-like_dom"/>
</dbReference>
<evidence type="ECO:0000313" key="3">
    <source>
        <dbReference type="Proteomes" id="UP000013523"/>
    </source>
</evidence>
<dbReference type="STRING" id="86416.Clopa_0564"/>
<organism evidence="2 3">
    <name type="scientific">Clostridium pasteurianum BC1</name>
    <dbReference type="NCBI Taxonomy" id="86416"/>
    <lineage>
        <taxon>Bacteria</taxon>
        <taxon>Bacillati</taxon>
        <taxon>Bacillota</taxon>
        <taxon>Clostridia</taxon>
        <taxon>Eubacteriales</taxon>
        <taxon>Clostridiaceae</taxon>
        <taxon>Clostridium</taxon>
    </lineage>
</organism>
<proteinExistence type="predicted"/>
<dbReference type="PANTHER" id="PTHR34985:SF1">
    <property type="entry name" value="SLR0554 PROTEIN"/>
    <property type="match status" value="1"/>
</dbReference>
<dbReference type="eggNOG" id="COG5545">
    <property type="taxonomic scope" value="Bacteria"/>
</dbReference>
<sequence>MLINDREITISTAGSRKATVWTPQKLFISEFYEKLRIPVRSPESLAEYLSYPKSKQDNLKDVGGFIAGTLEGNKRKAGSVVGRDVVTLDLDNIQPGGTNDVLCRIDGLGCSVAVYSTRKHEEARPRLRVLIPLDKTVTADEYEPISRKLGQIIGIELCDPTTFQASRLMYNPSCCNDSQYIFQYWDKPFISADGVLDKYTNWRDVNEWPKVPGEKQNHQKLAARQEDPTTKTGVIGAFCKTYDVYKVIESFIPGIYEPCDDNSNRFTFTGGSTVGGAIVYENGNFLYSHHATDPAGGKLCNAFDLVRFHKFGEMDDESKPDTPVNKLPSYKAMCEFAVSDPFVATLINQERYEKTTEAFSQPVEDSEGELANWISKLKLNSSTGAPLKTTANVRVVLENDPLLKGRIRKDTFADHILGEAPFPWGIREKENGVFLWTDDDDSGFREYIEKILGFRSREVVDDALKNHSNANGFNSVVDYLKGLEWDGVPRLDTLYIDYLGAEDCAYMRTITRKAFVAAVARVMTPGCKFDYMTIVCGRQGIGKSTLFSKLGGKWFSDSIKTFEGKDAAELLQGIWIVEIGELEAFNKTDIKAVKQFLSKCDDQYRAAYARKTEKHLRQCVFFGTTNNHEYLSDPTGNRRFWPVDTEIQKPTKRVFEHLDDEVNQIWAEAVLRWRLGEPLILSPEMEEEAEKRRTTHLERDPLQGQIEAFLDRAIPHDWQKWSLERRRMFWGNGVTDTLELIQRDRVCAMEVWKECLCEIRNMSKGEAHRINAILEVLPGWERAGTMRFGANYGKQKGFRPVSIRKN</sequence>
<gene>
    <name evidence="2" type="ORF">Clopa_0564</name>
</gene>
<reference evidence="2 3" key="1">
    <citation type="submission" date="2012-01" db="EMBL/GenBank/DDBJ databases">
        <title>Complete sequence of chromosome of Clostridium pasteurianum BC1.</title>
        <authorList>
            <consortium name="US DOE Joint Genome Institute"/>
            <person name="Lucas S."/>
            <person name="Han J."/>
            <person name="Lapidus A."/>
            <person name="Cheng J.-F."/>
            <person name="Goodwin L."/>
            <person name="Pitluck S."/>
            <person name="Peters L."/>
            <person name="Mikhailova N."/>
            <person name="Teshima H."/>
            <person name="Detter J.C."/>
            <person name="Han C."/>
            <person name="Tapia R."/>
            <person name="Land M."/>
            <person name="Hauser L."/>
            <person name="Kyrpides N."/>
            <person name="Ivanova N."/>
            <person name="Pagani I."/>
            <person name="Dunn J."/>
            <person name="Taghavi S."/>
            <person name="Francis A."/>
            <person name="van der Lelie D."/>
            <person name="Woyke T."/>
        </authorList>
    </citation>
    <scope>NUCLEOTIDE SEQUENCE [LARGE SCALE GENOMIC DNA]</scope>
    <source>
        <strain evidence="2 3">BC1</strain>
    </source>
</reference>
<dbReference type="OrthoDB" id="9763644at2"/>
<dbReference type="PANTHER" id="PTHR34985">
    <property type="entry name" value="SLR0554 PROTEIN"/>
    <property type="match status" value="1"/>
</dbReference>
<evidence type="ECO:0000259" key="1">
    <source>
        <dbReference type="Pfam" id="PF05272"/>
    </source>
</evidence>